<name>A0A8I2Z5S1_VERLO</name>
<comment type="caution">
    <text evidence="1">The sequence shown here is derived from an EMBL/GenBank/DDBJ whole genome shotgun (WGS) entry which is preliminary data.</text>
</comment>
<organism evidence="1 2">
    <name type="scientific">Verticillium longisporum</name>
    <name type="common">Verticillium dahliae var. longisporum</name>
    <dbReference type="NCBI Taxonomy" id="100787"/>
    <lineage>
        <taxon>Eukaryota</taxon>
        <taxon>Fungi</taxon>
        <taxon>Dikarya</taxon>
        <taxon>Ascomycota</taxon>
        <taxon>Pezizomycotina</taxon>
        <taxon>Sordariomycetes</taxon>
        <taxon>Hypocreomycetidae</taxon>
        <taxon>Glomerellales</taxon>
        <taxon>Plectosphaerellaceae</taxon>
        <taxon>Verticillium</taxon>
    </lineage>
</organism>
<dbReference type="EMBL" id="JAEMWZ010000533">
    <property type="protein sequence ID" value="KAG7113129.1"/>
    <property type="molecule type" value="Genomic_DNA"/>
</dbReference>
<accession>A0A8I2Z5S1</accession>
<dbReference type="AlphaFoldDB" id="A0A8I2Z5S1"/>
<gene>
    <name evidence="1" type="ORF">HYQ45_016967</name>
</gene>
<dbReference type="Proteomes" id="UP000689129">
    <property type="component" value="Unassembled WGS sequence"/>
</dbReference>
<evidence type="ECO:0000313" key="1">
    <source>
        <dbReference type="EMBL" id="KAG7113129.1"/>
    </source>
</evidence>
<proteinExistence type="predicted"/>
<protein>
    <submittedName>
        <fullName evidence="1">Uncharacterized protein</fullName>
    </submittedName>
</protein>
<evidence type="ECO:0000313" key="2">
    <source>
        <dbReference type="Proteomes" id="UP000689129"/>
    </source>
</evidence>
<sequence>MPVYLQRSDRSLQTAAVWIIMIRQLLGGSARLTCFCTLQPCVTRTHVLSLKRGVSVDHRSLSSNVVGDACVSEGRLSSACS</sequence>
<reference evidence="1" key="1">
    <citation type="journal article" date="2021" name="Mol. Plant Pathol.">
        <title>A 20-kb lineage-specific genomic region tames virulence in pathogenic amphidiploid Verticillium longisporum.</title>
        <authorList>
            <person name="Harting R."/>
            <person name="Starke J."/>
            <person name="Kusch H."/>
            <person name="Poggeler S."/>
            <person name="Maurus I."/>
            <person name="Schluter R."/>
            <person name="Landesfeind M."/>
            <person name="Bulla I."/>
            <person name="Nowrousian M."/>
            <person name="de Jonge R."/>
            <person name="Stahlhut G."/>
            <person name="Hoff K.J."/>
            <person name="Asshauer K.P."/>
            <person name="Thurmer A."/>
            <person name="Stanke M."/>
            <person name="Daniel R."/>
            <person name="Morgenstern B."/>
            <person name="Thomma B.P.H.J."/>
            <person name="Kronstad J.W."/>
            <person name="Braus-Stromeyer S.A."/>
            <person name="Braus G.H."/>
        </authorList>
    </citation>
    <scope>NUCLEOTIDE SEQUENCE</scope>
    <source>
        <strain evidence="1">Vl32</strain>
    </source>
</reference>